<comment type="caution">
    <text evidence="13">The sequence shown here is derived from an EMBL/GenBank/DDBJ whole genome shotgun (WGS) entry which is preliminary data.</text>
</comment>
<dbReference type="PROSITE" id="PS50928">
    <property type="entry name" value="ABC_TM1"/>
    <property type="match status" value="1"/>
</dbReference>
<organism evidence="13 14">
    <name type="scientific">Meiothermus luteus</name>
    <dbReference type="NCBI Taxonomy" id="2026184"/>
    <lineage>
        <taxon>Bacteria</taxon>
        <taxon>Thermotogati</taxon>
        <taxon>Deinococcota</taxon>
        <taxon>Deinococci</taxon>
        <taxon>Thermales</taxon>
        <taxon>Thermaceae</taxon>
        <taxon>Meiothermus</taxon>
    </lineage>
</organism>
<feature type="transmembrane region" description="Helical" evidence="11">
    <location>
        <begin position="184"/>
        <end position="205"/>
    </location>
</feature>
<dbReference type="Pfam" id="PF00528">
    <property type="entry name" value="BPD_transp_1"/>
    <property type="match status" value="1"/>
</dbReference>
<evidence type="ECO:0000256" key="2">
    <source>
        <dbReference type="ARBA" id="ARBA00022448"/>
    </source>
</evidence>
<dbReference type="Pfam" id="PF19300">
    <property type="entry name" value="BPD_transp_1_N"/>
    <property type="match status" value="1"/>
</dbReference>
<keyword evidence="7" id="KW-0406">Ion transport</keyword>
<evidence type="ECO:0000256" key="11">
    <source>
        <dbReference type="RuleBase" id="RU363032"/>
    </source>
</evidence>
<sequence length="397" mass="42300">MTQLASPLLGVILQQAAYFQDPSGALKPLAFALVPKTDPCAEASLAVEMSSHIAAEPAQSHTPPTPLGGGRPQAIYSGYLAMAGYILQRLLAAIPTLLGVALITFLLMRAVPGDVVTSLVGLEANVSPERMAELRRLFGLDLPLHVQFGQWLGAVLQGDFGSSLRTGREVAQDLALRFPVTLQLTLMGLFTALLIAVPLGVLAALRRGGFVDYLASFLAILGLSVPGFFLALLLILLFALGLGWLPPAGFVPLAENPAQNLRHMVLPALSLGLILAGAVTRILRSSMLEVLSRDYIRTARAKGLSERVVIFRHALRNALIPVVTVIGIQFGSLLGGAVIIEQVFSLPGVGRFALEGINLRDYPVVQGTVLFVAAAAVLVNLLVDLLYSLIDPRIRYE</sequence>
<feature type="transmembrane region" description="Helical" evidence="11">
    <location>
        <begin position="90"/>
        <end position="111"/>
    </location>
</feature>
<gene>
    <name evidence="13" type="primary">gsiC_2</name>
    <name evidence="13" type="ORF">Mlute_00963</name>
</gene>
<feature type="transmembrane region" description="Helical" evidence="11">
    <location>
        <begin position="364"/>
        <end position="387"/>
    </location>
</feature>
<dbReference type="PANTHER" id="PTHR43163">
    <property type="entry name" value="DIPEPTIDE TRANSPORT SYSTEM PERMEASE PROTEIN DPPB-RELATED"/>
    <property type="match status" value="1"/>
</dbReference>
<keyword evidence="2 11" id="KW-0813">Transport</keyword>
<dbReference type="EMBL" id="QWKZ01000022">
    <property type="protein sequence ID" value="RIH87407.1"/>
    <property type="molecule type" value="Genomic_DNA"/>
</dbReference>
<evidence type="ECO:0000256" key="1">
    <source>
        <dbReference type="ARBA" id="ARBA00004651"/>
    </source>
</evidence>
<evidence type="ECO:0000256" key="7">
    <source>
        <dbReference type="ARBA" id="ARBA00023065"/>
    </source>
</evidence>
<dbReference type="InterPro" id="IPR050045">
    <property type="entry name" value="Opp2B"/>
</dbReference>
<dbReference type="GO" id="GO:0005886">
    <property type="term" value="C:plasma membrane"/>
    <property type="evidence" value="ECO:0007669"/>
    <property type="project" value="UniProtKB-SubCell"/>
</dbReference>
<dbReference type="PANTHER" id="PTHR43163:SF6">
    <property type="entry name" value="DIPEPTIDE TRANSPORT SYSTEM PERMEASE PROTEIN DPPB-RELATED"/>
    <property type="match status" value="1"/>
</dbReference>
<dbReference type="InterPro" id="IPR045621">
    <property type="entry name" value="BPD_transp_1_N"/>
</dbReference>
<feature type="transmembrane region" description="Helical" evidence="11">
    <location>
        <begin position="217"/>
        <end position="244"/>
    </location>
</feature>
<dbReference type="InterPro" id="IPR000515">
    <property type="entry name" value="MetI-like"/>
</dbReference>
<evidence type="ECO:0000256" key="9">
    <source>
        <dbReference type="ARBA" id="ARBA00023136"/>
    </source>
</evidence>
<feature type="transmembrane region" description="Helical" evidence="11">
    <location>
        <begin position="264"/>
        <end position="283"/>
    </location>
</feature>
<dbReference type="Proteomes" id="UP000265800">
    <property type="component" value="Unassembled WGS sequence"/>
</dbReference>
<comment type="subcellular location">
    <subcellularLocation>
        <location evidence="1 11">Cell membrane</location>
        <topology evidence="1 11">Multi-pass membrane protein</topology>
    </subcellularLocation>
</comment>
<name>A0A399ERX8_9DEIN</name>
<keyword evidence="3" id="KW-1003">Cell membrane</keyword>
<evidence type="ECO:0000256" key="5">
    <source>
        <dbReference type="ARBA" id="ARBA00022692"/>
    </source>
</evidence>
<keyword evidence="5 11" id="KW-0812">Transmembrane</keyword>
<keyword evidence="6 11" id="KW-1133">Transmembrane helix</keyword>
<feature type="domain" description="ABC transmembrane type-1" evidence="12">
    <location>
        <begin position="178"/>
        <end position="387"/>
    </location>
</feature>
<comment type="similarity">
    <text evidence="10">Belongs to the binding-protein-dependent transport system permease family. OppBC subfamily.</text>
</comment>
<keyword evidence="8" id="KW-0921">Nickel transport</keyword>
<keyword evidence="14" id="KW-1185">Reference proteome</keyword>
<evidence type="ECO:0000256" key="4">
    <source>
        <dbReference type="ARBA" id="ARBA00022596"/>
    </source>
</evidence>
<dbReference type="CDD" id="cd06261">
    <property type="entry name" value="TM_PBP2"/>
    <property type="match status" value="1"/>
</dbReference>
<evidence type="ECO:0000256" key="6">
    <source>
        <dbReference type="ARBA" id="ARBA00022989"/>
    </source>
</evidence>
<evidence type="ECO:0000313" key="14">
    <source>
        <dbReference type="Proteomes" id="UP000265800"/>
    </source>
</evidence>
<accession>A0A399ERX8</accession>
<dbReference type="GO" id="GO:0015099">
    <property type="term" value="F:nickel cation transmembrane transporter activity"/>
    <property type="evidence" value="ECO:0007669"/>
    <property type="project" value="InterPro"/>
</dbReference>
<keyword evidence="4" id="KW-0533">Nickel</keyword>
<keyword evidence="9 11" id="KW-0472">Membrane</keyword>
<dbReference type="GO" id="GO:0071916">
    <property type="term" value="F:dipeptide transmembrane transporter activity"/>
    <property type="evidence" value="ECO:0007669"/>
    <property type="project" value="TreeGrafter"/>
</dbReference>
<proteinExistence type="inferred from homology"/>
<protein>
    <submittedName>
        <fullName evidence="13">Glutathione transport system permease protein GsiC</fullName>
    </submittedName>
</protein>
<evidence type="ECO:0000259" key="12">
    <source>
        <dbReference type="PROSITE" id="PS50928"/>
    </source>
</evidence>
<dbReference type="SUPFAM" id="SSF161098">
    <property type="entry name" value="MetI-like"/>
    <property type="match status" value="1"/>
</dbReference>
<evidence type="ECO:0000256" key="10">
    <source>
        <dbReference type="ARBA" id="ARBA00024202"/>
    </source>
</evidence>
<dbReference type="Gene3D" id="1.10.3720.10">
    <property type="entry name" value="MetI-like"/>
    <property type="match status" value="1"/>
</dbReference>
<reference evidence="13 14" key="1">
    <citation type="submission" date="2018-08" db="EMBL/GenBank/DDBJ databases">
        <title>Meiothermus luteus KCTC 52599 genome sequencing project.</title>
        <authorList>
            <person name="Da Costa M.S."/>
            <person name="Albuquerque L."/>
            <person name="Raposo P."/>
            <person name="Froufe H.J.C."/>
            <person name="Barroso C.S."/>
            <person name="Egas C."/>
        </authorList>
    </citation>
    <scope>NUCLEOTIDE SEQUENCE [LARGE SCALE GENOMIC DNA]</scope>
    <source>
        <strain evidence="13 14">KCTC 52599</strain>
    </source>
</reference>
<dbReference type="NCBIfam" id="NF045470">
    <property type="entry name" value="Opp2B"/>
    <property type="match status" value="1"/>
</dbReference>
<dbReference type="InterPro" id="IPR035906">
    <property type="entry name" value="MetI-like_sf"/>
</dbReference>
<evidence type="ECO:0000256" key="3">
    <source>
        <dbReference type="ARBA" id="ARBA00022475"/>
    </source>
</evidence>
<evidence type="ECO:0000256" key="8">
    <source>
        <dbReference type="ARBA" id="ARBA00023112"/>
    </source>
</evidence>
<dbReference type="AlphaFoldDB" id="A0A399ERX8"/>
<evidence type="ECO:0000313" key="13">
    <source>
        <dbReference type="EMBL" id="RIH87407.1"/>
    </source>
</evidence>
<feature type="transmembrane region" description="Helical" evidence="11">
    <location>
        <begin position="318"/>
        <end position="344"/>
    </location>
</feature>